<keyword evidence="1" id="KW-0175">Coiled coil</keyword>
<feature type="coiled-coil region" evidence="1">
    <location>
        <begin position="207"/>
        <end position="249"/>
    </location>
</feature>
<dbReference type="OrthoDB" id="1431451at2"/>
<sequence length="399" mass="43816">MATTDEVKNHAIWAAIAQTTNHKGNAVLADSAANAQAFELVQQIFDFASVVERRIQQTPASLIGRPALNQLQQILSGAAGEIENYINNKNIAHLTNALNLVETKGILNLAQIPVITDGDVGKITDDLSAQVQGILRSALEERDRLKKDSKVLSGQFTALSEQIQKLTETVAQQSAEAKNVIQEVKTLYAAKEQGFSKSFDSAIEAQAKEHTLQLTKLQNEAKSAQEANAKSAQDLIAEMTEDRDRAKKILRIIGNIGVTGQYGETAKIESQSANFWRWATIIIFGVSIGVGIWALTTANDVDIRLAVARLFFAILILGATIYTGRESARHRTNSDRAKRVELELASLGPFMESLTPEQQQNLRVKLTDQYFGKEVDPHNIKTDVSTKDLVDLLKKAIDK</sequence>
<keyword evidence="2" id="KW-0812">Transmembrane</keyword>
<feature type="transmembrane region" description="Helical" evidence="2">
    <location>
        <begin position="275"/>
        <end position="294"/>
    </location>
</feature>
<keyword evidence="2" id="KW-0472">Membrane</keyword>
<gene>
    <name evidence="3" type="ORF">CJP73_03755</name>
</gene>
<dbReference type="EMBL" id="NQYH01000001">
    <property type="protein sequence ID" value="RIY42552.1"/>
    <property type="molecule type" value="Genomic_DNA"/>
</dbReference>
<evidence type="ECO:0000256" key="2">
    <source>
        <dbReference type="SAM" id="Phobius"/>
    </source>
</evidence>
<feature type="transmembrane region" description="Helical" evidence="2">
    <location>
        <begin position="306"/>
        <end position="324"/>
    </location>
</feature>
<protein>
    <submittedName>
        <fullName evidence="3">Uncharacterized protein</fullName>
    </submittedName>
</protein>
<dbReference type="Proteomes" id="UP000266206">
    <property type="component" value="Unassembled WGS sequence"/>
</dbReference>
<accession>A0A3A1YWH3</accession>
<organism evidence="3 4">
    <name type="scientific">Neopusillimonas maritima</name>
    <dbReference type="NCBI Taxonomy" id="2026239"/>
    <lineage>
        <taxon>Bacteria</taxon>
        <taxon>Pseudomonadati</taxon>
        <taxon>Pseudomonadota</taxon>
        <taxon>Betaproteobacteria</taxon>
        <taxon>Burkholderiales</taxon>
        <taxon>Alcaligenaceae</taxon>
        <taxon>Neopusillimonas</taxon>
    </lineage>
</organism>
<evidence type="ECO:0000256" key="1">
    <source>
        <dbReference type="SAM" id="Coils"/>
    </source>
</evidence>
<reference evidence="3 4" key="1">
    <citation type="submission" date="2017-08" db="EMBL/GenBank/DDBJ databases">
        <title>Pusillimonas indicus sp. nov., a member of the family Alcaligenaceae isolated from surface seawater.</title>
        <authorList>
            <person name="Li J."/>
        </authorList>
    </citation>
    <scope>NUCLEOTIDE SEQUENCE [LARGE SCALE GENOMIC DNA]</scope>
    <source>
        <strain evidence="3 4">L52-1-41</strain>
    </source>
</reference>
<evidence type="ECO:0000313" key="4">
    <source>
        <dbReference type="Proteomes" id="UP000266206"/>
    </source>
</evidence>
<dbReference type="RefSeq" id="WP_119515484.1">
    <property type="nucleotide sequence ID" value="NZ_NQYH01000001.1"/>
</dbReference>
<comment type="caution">
    <text evidence="3">The sequence shown here is derived from an EMBL/GenBank/DDBJ whole genome shotgun (WGS) entry which is preliminary data.</text>
</comment>
<evidence type="ECO:0000313" key="3">
    <source>
        <dbReference type="EMBL" id="RIY42552.1"/>
    </source>
</evidence>
<feature type="coiled-coil region" evidence="1">
    <location>
        <begin position="156"/>
        <end position="183"/>
    </location>
</feature>
<keyword evidence="2" id="KW-1133">Transmembrane helix</keyword>
<dbReference type="AlphaFoldDB" id="A0A3A1YWH3"/>
<name>A0A3A1YWH3_9BURK</name>
<proteinExistence type="predicted"/>